<dbReference type="Proteomes" id="UP000198280">
    <property type="component" value="Unassembled WGS sequence"/>
</dbReference>
<dbReference type="EMBL" id="FZOF01000003">
    <property type="protein sequence ID" value="SNS13295.1"/>
    <property type="molecule type" value="Genomic_DNA"/>
</dbReference>
<dbReference type="CDD" id="cd11336">
    <property type="entry name" value="AmyAc_MTSase"/>
    <property type="match status" value="1"/>
</dbReference>
<protein>
    <submittedName>
        <fullName evidence="2">Maltooligosyl trehalose synthase</fullName>
    </submittedName>
</protein>
<name>A0A239BZ08_9ACTN</name>
<dbReference type="PANTHER" id="PTHR10357">
    <property type="entry name" value="ALPHA-AMYLASE FAMILY MEMBER"/>
    <property type="match status" value="1"/>
</dbReference>
<dbReference type="Gene3D" id="1.10.150.200">
    <property type="entry name" value="Maltooligosyl trehalose synthase, domain 3"/>
    <property type="match status" value="1"/>
</dbReference>
<dbReference type="InterPro" id="IPR017853">
    <property type="entry name" value="GH"/>
</dbReference>
<accession>A0A239BZ08</accession>
<dbReference type="NCBIfam" id="TIGR02401">
    <property type="entry name" value="trehalose_TreY"/>
    <property type="match status" value="1"/>
</dbReference>
<dbReference type="Pfam" id="PF00128">
    <property type="entry name" value="Alpha-amylase"/>
    <property type="match status" value="1"/>
</dbReference>
<dbReference type="InterPro" id="IPR013797">
    <property type="entry name" value="Maltooligo_trehalose_synth_4"/>
</dbReference>
<dbReference type="Gene3D" id="3.30.1590.10">
    <property type="entry name" value="Maltooligosyl trehalose synthase, domain 2"/>
    <property type="match status" value="1"/>
</dbReference>
<dbReference type="PANTHER" id="PTHR10357:SF216">
    <property type="entry name" value="MALTOOLIGOSYL TREHALOSE SYNTHASE-RELATED"/>
    <property type="match status" value="1"/>
</dbReference>
<keyword evidence="3" id="KW-1185">Reference proteome</keyword>
<gene>
    <name evidence="2" type="ORF">SAMN05216252_103282</name>
</gene>
<dbReference type="RefSeq" id="WP_089222959.1">
    <property type="nucleotide sequence ID" value="NZ_FZOF01000003.1"/>
</dbReference>
<dbReference type="Gene3D" id="1.10.10.470">
    <property type="entry name" value="Maltooligosyl trehalose synthase, domain 4"/>
    <property type="match status" value="1"/>
</dbReference>
<dbReference type="InterPro" id="IPR012767">
    <property type="entry name" value="Trehalose_TreY"/>
</dbReference>
<dbReference type="GO" id="GO:0030980">
    <property type="term" value="P:alpha-glucan catabolic process"/>
    <property type="evidence" value="ECO:0007669"/>
    <property type="project" value="TreeGrafter"/>
</dbReference>
<dbReference type="GO" id="GO:0047470">
    <property type="term" value="F:(1,4)-alpha-D-glucan 1-alpha-D-glucosylmutase activity"/>
    <property type="evidence" value="ECO:0007669"/>
    <property type="project" value="TreeGrafter"/>
</dbReference>
<dbReference type="GO" id="GO:0005992">
    <property type="term" value="P:trehalose biosynthetic process"/>
    <property type="evidence" value="ECO:0007669"/>
    <property type="project" value="TreeGrafter"/>
</dbReference>
<dbReference type="AlphaFoldDB" id="A0A239BZ08"/>
<dbReference type="OrthoDB" id="9761577at2"/>
<dbReference type="Gene3D" id="3.20.20.80">
    <property type="entry name" value="Glycosidases"/>
    <property type="match status" value="1"/>
</dbReference>
<dbReference type="SUPFAM" id="SSF51445">
    <property type="entry name" value="(Trans)glycosidases"/>
    <property type="match status" value="1"/>
</dbReference>
<evidence type="ECO:0000313" key="2">
    <source>
        <dbReference type="EMBL" id="SNS13295.1"/>
    </source>
</evidence>
<organism evidence="2 3">
    <name type="scientific">Actinacidiphila glaucinigra</name>
    <dbReference type="NCBI Taxonomy" id="235986"/>
    <lineage>
        <taxon>Bacteria</taxon>
        <taxon>Bacillati</taxon>
        <taxon>Actinomycetota</taxon>
        <taxon>Actinomycetes</taxon>
        <taxon>Kitasatosporales</taxon>
        <taxon>Streptomycetaceae</taxon>
        <taxon>Actinacidiphila</taxon>
    </lineage>
</organism>
<dbReference type="SMART" id="SM00642">
    <property type="entry name" value="Aamy"/>
    <property type="match status" value="1"/>
</dbReference>
<feature type="domain" description="Glycosyl hydrolase family 13 catalytic" evidence="1">
    <location>
        <begin position="24"/>
        <end position="705"/>
    </location>
</feature>
<evidence type="ECO:0000259" key="1">
    <source>
        <dbReference type="SMART" id="SM00642"/>
    </source>
</evidence>
<sequence>MTESAATPPTAVVPSVPSATYRLQLQPDFPFAAAEAVVPRLAALGVSHLHLSPVLQAVPGSTHGYDVVDHTRVREEFGGEKGLRALARTARAHGLGLVLDVVPNHMAVPAPEHLARPLWEVLRDGPRSPYARWFDVDWAAQGDRLLLPVLGGPLEEVLPDLRVERDRAAGERVLRYHDHAFPLRAGTEELPLRALVDAQWYRLAWWRQARTELNYRRFFTISELIAVRVEDDEVFAATHATLLRLLDEGVADGLRIDHPDGLADPAGYLRRLADASNGRWTVVEKILTGDERLPAGWACSGTTGYDALDRLDGLFTDPAGVEEITRCYRGFTAAPAEAGGEWPPTVRAAAEHIVTHDLAAEVDRLTRSAVRATGLEPAALRAAVEATLVRLPRYRPYVVPGEPADARDTALLEAAAGATGLPAAGAVCDLALGRHQGGGEAAADFTVRFAQVSSALRAKSAEDTAFYRYHPLLCLNEVGREPDRPATSPEEFHAFCERLLRDWPLTGTVRSTHDTKRSADVRARLAALSELPGEWADWLGEVSADLREYLEHRGIPCPERHVEYQAWQYAAVFCDPGAAGLVAATMLKSEREAGLRTSWTEQRPEYERDMTGFVRELVGGPAAFATGRIDRALRGPERVNVLGAHLAHLTMPGVPDVYQGDEERQLLLVDPANRRPYDPGTAGDEDEVSEKRRVTEFALRLRRARPQWFTGPQASYEPLYARGPAGEHCVAFVRGGRALTVVTRLSRRLADAGGWRGTELVLPEGVWTEVLTGRPFQAVVPLAELLERLPVGLLVRDVDE</sequence>
<evidence type="ECO:0000313" key="3">
    <source>
        <dbReference type="Proteomes" id="UP000198280"/>
    </source>
</evidence>
<reference evidence="2 3" key="1">
    <citation type="submission" date="2017-06" db="EMBL/GenBank/DDBJ databases">
        <authorList>
            <person name="Kim H.J."/>
            <person name="Triplett B.A."/>
        </authorList>
    </citation>
    <scope>NUCLEOTIDE SEQUENCE [LARGE SCALE GENOMIC DNA]</scope>
    <source>
        <strain evidence="2 3">CGMCC 4.1858</strain>
    </source>
</reference>
<proteinExistence type="predicted"/>
<dbReference type="InterPro" id="IPR006047">
    <property type="entry name" value="GH13_cat_dom"/>
</dbReference>